<sequence length="208" mass="22896">MKKIAFGILAIVSLASCKENIKKVLVLSKGTAKINKEAKSITVDESSGHEEQTFDVNSGDKVVYSVKSQAGEGSVEFPTNGYYIVNAKNDTVVGGLQNYGAVEDRKTEFTQEDVKKNLDSLKLLVSNQNVSAANHNFFILPNQAVKITDNLDAFIVGPYHRMTSVEAKEGKTPEVYRFYSIKEVREKIDKLDAMTKPADASATPEKKK</sequence>
<dbReference type="Proteomes" id="UP001560573">
    <property type="component" value="Unassembled WGS sequence"/>
</dbReference>
<proteinExistence type="predicted"/>
<comment type="caution">
    <text evidence="1">The sequence shown here is derived from an EMBL/GenBank/DDBJ whole genome shotgun (WGS) entry which is preliminary data.</text>
</comment>
<reference evidence="1 2" key="1">
    <citation type="submission" date="2023-07" db="EMBL/GenBank/DDBJ databases">
        <authorList>
            <person name="Lian W.-H."/>
        </authorList>
    </citation>
    <scope>NUCLEOTIDE SEQUENCE [LARGE SCALE GENOMIC DNA]</scope>
    <source>
        <strain evidence="1 2">SYSU DXS3180</strain>
    </source>
</reference>
<gene>
    <name evidence="1" type="ORF">QTN47_24825</name>
</gene>
<dbReference type="EMBL" id="JAULBC010000010">
    <property type="protein sequence ID" value="MEX6690755.1"/>
    <property type="molecule type" value="Genomic_DNA"/>
</dbReference>
<evidence type="ECO:0008006" key="3">
    <source>
        <dbReference type="Google" id="ProtNLM"/>
    </source>
</evidence>
<organism evidence="1 2">
    <name type="scientific">Danxiaibacter flavus</name>
    <dbReference type="NCBI Taxonomy" id="3049108"/>
    <lineage>
        <taxon>Bacteria</taxon>
        <taxon>Pseudomonadati</taxon>
        <taxon>Bacteroidota</taxon>
        <taxon>Chitinophagia</taxon>
        <taxon>Chitinophagales</taxon>
        <taxon>Chitinophagaceae</taxon>
        <taxon>Danxiaibacter</taxon>
    </lineage>
</organism>
<dbReference type="PROSITE" id="PS51257">
    <property type="entry name" value="PROKAR_LIPOPROTEIN"/>
    <property type="match status" value="1"/>
</dbReference>
<evidence type="ECO:0000313" key="1">
    <source>
        <dbReference type="EMBL" id="MEX6690755.1"/>
    </source>
</evidence>
<evidence type="ECO:0000313" key="2">
    <source>
        <dbReference type="Proteomes" id="UP001560573"/>
    </source>
</evidence>
<name>A0ABV3ZMH1_9BACT</name>
<keyword evidence="2" id="KW-1185">Reference proteome</keyword>
<protein>
    <recommendedName>
        <fullName evidence="3">Lipoprotein</fullName>
    </recommendedName>
</protein>
<accession>A0ABV3ZMH1</accession>
<dbReference type="RefSeq" id="WP_369332170.1">
    <property type="nucleotide sequence ID" value="NZ_JAULBC010000010.1"/>
</dbReference>